<dbReference type="Proteomes" id="UP000316079">
    <property type="component" value="Unassembled WGS sequence"/>
</dbReference>
<gene>
    <name evidence="4" type="ORF">DNTS_007911</name>
</gene>
<feature type="compositionally biased region" description="Polar residues" evidence="1">
    <location>
        <begin position="492"/>
        <end position="509"/>
    </location>
</feature>
<dbReference type="Pfam" id="PF00041">
    <property type="entry name" value="fn3"/>
    <property type="match status" value="2"/>
</dbReference>
<dbReference type="Pfam" id="PF21731">
    <property type="entry name" value="TARSH_C"/>
    <property type="match status" value="1"/>
</dbReference>
<name>A0A553RBP9_9TELE</name>
<dbReference type="PROSITE" id="PS50853">
    <property type="entry name" value="FN3"/>
    <property type="match status" value="2"/>
</dbReference>
<feature type="compositionally biased region" description="Polar residues" evidence="1">
    <location>
        <begin position="590"/>
        <end position="613"/>
    </location>
</feature>
<feature type="compositionally biased region" description="Basic residues" evidence="1">
    <location>
        <begin position="573"/>
        <end position="587"/>
    </location>
</feature>
<evidence type="ECO:0000256" key="1">
    <source>
        <dbReference type="SAM" id="MobiDB-lite"/>
    </source>
</evidence>
<dbReference type="PRINTS" id="PR00014">
    <property type="entry name" value="FNTYPEIII"/>
</dbReference>
<feature type="compositionally biased region" description="Low complexity" evidence="1">
    <location>
        <begin position="952"/>
        <end position="967"/>
    </location>
</feature>
<feature type="chain" id="PRO_5022016223" description="Fibronectin type-III domain-containing protein" evidence="2">
    <location>
        <begin position="26"/>
        <end position="1521"/>
    </location>
</feature>
<dbReference type="OrthoDB" id="6129306at2759"/>
<organism evidence="4 5">
    <name type="scientific">Danionella cerebrum</name>
    <dbReference type="NCBI Taxonomy" id="2873325"/>
    <lineage>
        <taxon>Eukaryota</taxon>
        <taxon>Metazoa</taxon>
        <taxon>Chordata</taxon>
        <taxon>Craniata</taxon>
        <taxon>Vertebrata</taxon>
        <taxon>Euteleostomi</taxon>
        <taxon>Actinopterygii</taxon>
        <taxon>Neopterygii</taxon>
        <taxon>Teleostei</taxon>
        <taxon>Ostariophysi</taxon>
        <taxon>Cypriniformes</taxon>
        <taxon>Danionidae</taxon>
        <taxon>Danioninae</taxon>
        <taxon>Danionella</taxon>
    </lineage>
</organism>
<dbReference type="CDD" id="cd00063">
    <property type="entry name" value="FN3"/>
    <property type="match status" value="2"/>
</dbReference>
<reference evidence="4 5" key="1">
    <citation type="journal article" date="2019" name="Sci. Data">
        <title>Hybrid genome assembly and annotation of Danionella translucida.</title>
        <authorList>
            <person name="Kadobianskyi M."/>
            <person name="Schulze L."/>
            <person name="Schuelke M."/>
            <person name="Judkewitz B."/>
        </authorList>
    </citation>
    <scope>NUCLEOTIDE SEQUENCE [LARGE SCALE GENOMIC DNA]</scope>
    <source>
        <strain evidence="4 5">Bolton</strain>
    </source>
</reference>
<dbReference type="Gene3D" id="2.60.40.10">
    <property type="entry name" value="Immunoglobulins"/>
    <property type="match status" value="3"/>
</dbReference>
<feature type="compositionally biased region" description="Polar residues" evidence="1">
    <location>
        <begin position="1010"/>
        <end position="1030"/>
    </location>
</feature>
<dbReference type="InterPro" id="IPR013783">
    <property type="entry name" value="Ig-like_fold"/>
</dbReference>
<evidence type="ECO:0000256" key="2">
    <source>
        <dbReference type="SAM" id="SignalP"/>
    </source>
</evidence>
<feature type="compositionally biased region" description="Low complexity" evidence="1">
    <location>
        <begin position="988"/>
        <end position="1006"/>
    </location>
</feature>
<feature type="region of interest" description="Disordered" evidence="1">
    <location>
        <begin position="412"/>
        <end position="813"/>
    </location>
</feature>
<accession>A0A553RBP9</accession>
<feature type="signal peptide" evidence="2">
    <location>
        <begin position="1"/>
        <end position="25"/>
    </location>
</feature>
<evidence type="ECO:0000259" key="3">
    <source>
        <dbReference type="PROSITE" id="PS50853"/>
    </source>
</evidence>
<dbReference type="PANTHER" id="PTHR23197">
    <property type="entry name" value="TARSH-RELATED FIBRONECTIN DOMAIN-CONTAINING"/>
    <property type="match status" value="1"/>
</dbReference>
<dbReference type="SUPFAM" id="SSF49265">
    <property type="entry name" value="Fibronectin type III"/>
    <property type="match status" value="3"/>
</dbReference>
<feature type="compositionally biased region" description="Basic and acidic residues" evidence="1">
    <location>
        <begin position="626"/>
        <end position="639"/>
    </location>
</feature>
<feature type="compositionally biased region" description="Low complexity" evidence="1">
    <location>
        <begin position="765"/>
        <end position="779"/>
    </location>
</feature>
<feature type="domain" description="Fibronectin type-III" evidence="3">
    <location>
        <begin position="318"/>
        <end position="413"/>
    </location>
</feature>
<dbReference type="EMBL" id="SRMA01025059">
    <property type="protein sequence ID" value="TRY99596.1"/>
    <property type="molecule type" value="Genomic_DNA"/>
</dbReference>
<evidence type="ECO:0000313" key="5">
    <source>
        <dbReference type="Proteomes" id="UP000316079"/>
    </source>
</evidence>
<feature type="compositionally biased region" description="Polar residues" evidence="1">
    <location>
        <begin position="437"/>
        <end position="458"/>
    </location>
</feature>
<feature type="compositionally biased region" description="Basic and acidic residues" evidence="1">
    <location>
        <begin position="522"/>
        <end position="542"/>
    </location>
</feature>
<dbReference type="InterPro" id="IPR003961">
    <property type="entry name" value="FN3_dom"/>
</dbReference>
<comment type="caution">
    <text evidence="4">The sequence shown here is derived from an EMBL/GenBank/DDBJ whole genome shotgun (WGS) entry which is preliminary data.</text>
</comment>
<feature type="compositionally biased region" description="Low complexity" evidence="1">
    <location>
        <begin position="917"/>
        <end position="926"/>
    </location>
</feature>
<feature type="compositionally biased region" description="Polar residues" evidence="1">
    <location>
        <begin position="722"/>
        <end position="731"/>
    </location>
</feature>
<feature type="domain" description="Fibronectin type-III" evidence="3">
    <location>
        <begin position="217"/>
        <end position="313"/>
    </location>
</feature>
<feature type="region of interest" description="Disordered" evidence="1">
    <location>
        <begin position="987"/>
        <end position="1067"/>
    </location>
</feature>
<keyword evidence="5" id="KW-1185">Reference proteome</keyword>
<feature type="compositionally biased region" description="Polar residues" evidence="1">
    <location>
        <begin position="687"/>
        <end position="714"/>
    </location>
</feature>
<feature type="compositionally biased region" description="Polar residues" evidence="1">
    <location>
        <begin position="412"/>
        <end position="430"/>
    </location>
</feature>
<feature type="region of interest" description="Disordered" evidence="1">
    <location>
        <begin position="914"/>
        <end position="974"/>
    </location>
</feature>
<evidence type="ECO:0000313" key="4">
    <source>
        <dbReference type="EMBL" id="TRY99596.1"/>
    </source>
</evidence>
<feature type="compositionally biased region" description="Low complexity" evidence="1">
    <location>
        <begin position="640"/>
        <end position="675"/>
    </location>
</feature>
<dbReference type="SMART" id="SM00060">
    <property type="entry name" value="FN3"/>
    <property type="match status" value="3"/>
</dbReference>
<feature type="compositionally biased region" description="Low complexity" evidence="1">
    <location>
        <begin position="130"/>
        <end position="143"/>
    </location>
</feature>
<dbReference type="InterPro" id="IPR049109">
    <property type="entry name" value="TARSH/FNDC1_C"/>
</dbReference>
<proteinExistence type="predicted"/>
<feature type="compositionally biased region" description="Polar residues" evidence="1">
    <location>
        <begin position="465"/>
        <end position="479"/>
    </location>
</feature>
<sequence length="1521" mass="167393">MTPARTRAFLGLLITLWSHSQQLSGSKPLPPRNVKLSSVEKGLKVTWDPPSELEGRPVDGYSIGYGKSMKTLRFLTVGKERRSELLEDVGGEWVKLDGFAVDPLNRSSPSRMMSITSSQINPEPPPQKTSSGWQISPQSSSGPEAPYQTGGLSFRAQYKHRVDLSNHQADQRNNKKPKLASESVYMVSLQAPKPQARSAPISSPSKQIAPELEVLDEVEDITVRILSPQSVLITWLDPVVEKKKEISEGSRSYTVKYREKGESARWEFKDTSQRRLMLETLAADSMYEFSIRISQGNQQGKWSASVFQRTPESAPSGPPENFEVKPLRGKGTAVTAAWDPPEQTNGRVREYILSYAPALKPFGAKAVTYRGSSTSATIEGLTPGDRYTFKIRAVNRKGQGPQTKAIIVTMPASTHLRSTESHNPSQSSMEKSYMIESDNQNPDETEKSISQSATQSPPANRLRPLSQTRSYHSIFSSVRGSIRDGGSRKNSHSSSIPTKVSEDINTTDSPAEEETNLNEAVELTKPDEDKESLQTKDTKEAKPNNSDQVPKPSSDKRLPWIPQTSSIVDISRLRRPNSQRHGSRSRIRNQDTSNSFQKQESPDSRNNPTSTEGSHTRVTETVHVVKSQESKPEPVKEIESSSSLSSSPESSRSSYFSNSTTSLLPNLPLPSGTSTGTMLSNGRGVSRLQQGSPKTDSSSVSSQSRLPTRLSTDNQEIKNHDTNQANTLQGNQKEEQRTEVNEPISDITEQNENFDSHEEKGVDFSSSRTKTSATTTSISIPNHSSRRVTGSRRKDGRIPWNRANSSVDAGRPIVKGLPSQVLNSQLDGDKNIISLTPAPIESTAMPISKNPHRVNIKSSHSHKADDATTEAPQITTTEHHKLQSLENESMNRKDSINMNPESLPQIPHRVPVLASNSRVRSPVVSRLKGSRFPSRLHPVQHRRPGAFRPNASSSSSVSSPVSSQNSPLVESTLTSDRNAAAESLNNVGSITGSSSHSSHGLSSGESSIEKTSPQSQNPVMGSRLRSASTTGNGNSHGKGKNGRSNLTAANGKESSASDENSKRNQVRYIIGPDGTKMIVDLNKGVLMNENGTVLRDSRGRSRKVALGADGKTIFDDQGSPLVHQEQLTSFEDGRRGWPVINPSDKYQTIGRKPINRTKLRTTTTIATTTAEPTTETLESTTLAADPTCPPGLFSRMDKNGLPMLDNDGILNCYSEDELFESTTVTFVTTSPPPTSQSLTPVIRLFNNTPSSEFDVTGKKRFTAPYVNYISKDPGAPCSLTEALEYLQVDVLADLMEKDQQTLNLNQPPKNKPHNVTVVAMEGCHSFVILDWARPLKDDMVSGTKPKAYFVLRYYFRVQAKNIFGLGPVSETLTYVTESDDPLLIARPPGGEPIWIPFSFRYNQAHSSCKGSQFVKRTWYRKFVGVVLCNSLRYKIFMADGLRGTFHSIADTFGHGEDHCQFVDSHLDGRTGPHSLSFNLPTAQGYYRSYRQEPVNFGAIGRRTPHPFIGWYECGVPIPGKW</sequence>
<dbReference type="PANTHER" id="PTHR23197:SF8">
    <property type="entry name" value="FIBRONECTIN TYPE III DOMAIN-CONTAINING PROTEIN 1"/>
    <property type="match status" value="1"/>
</dbReference>
<feature type="compositionally biased region" description="Low complexity" evidence="1">
    <location>
        <begin position="106"/>
        <end position="118"/>
    </location>
</feature>
<protein>
    <recommendedName>
        <fullName evidence="3">Fibronectin type-III domain-containing protein</fullName>
    </recommendedName>
</protein>
<dbReference type="InterPro" id="IPR036116">
    <property type="entry name" value="FN3_sf"/>
</dbReference>
<feature type="region of interest" description="Disordered" evidence="1">
    <location>
        <begin position="105"/>
        <end position="150"/>
    </location>
</feature>
<feature type="compositionally biased region" description="Polar residues" evidence="1">
    <location>
        <begin position="1046"/>
        <end position="1058"/>
    </location>
</feature>
<dbReference type="STRING" id="623744.A0A553RBP9"/>
<keyword evidence="2" id="KW-0732">Signal</keyword>